<accession>A0ABR4M3R7</accession>
<evidence type="ECO:0000313" key="1">
    <source>
        <dbReference type="EMBL" id="KAL2871234.1"/>
    </source>
</evidence>
<dbReference type="RefSeq" id="XP_070890213.1">
    <property type="nucleotide sequence ID" value="XM_071030858.1"/>
</dbReference>
<dbReference type="Proteomes" id="UP001610432">
    <property type="component" value="Unassembled WGS sequence"/>
</dbReference>
<organism evidence="1 2">
    <name type="scientific">Aspergillus lucknowensis</name>
    <dbReference type="NCBI Taxonomy" id="176173"/>
    <lineage>
        <taxon>Eukaryota</taxon>
        <taxon>Fungi</taxon>
        <taxon>Dikarya</taxon>
        <taxon>Ascomycota</taxon>
        <taxon>Pezizomycotina</taxon>
        <taxon>Eurotiomycetes</taxon>
        <taxon>Eurotiomycetidae</taxon>
        <taxon>Eurotiales</taxon>
        <taxon>Aspergillaceae</taxon>
        <taxon>Aspergillus</taxon>
        <taxon>Aspergillus subgen. Nidulantes</taxon>
    </lineage>
</organism>
<name>A0ABR4M3R7_9EURO</name>
<sequence>MTPSSNPFLKTVPSTRLRQIALLVADLSEAERILVFIYRDPNVAQWGLGNFLIPLGGDIIEVAGCWAKRGDGGYMIIMQNHNAASRKEYIKSRGRAKVIFEYSEEDFASCGMMPELDSHRPSGENPEPLLSPFSAWHACGPEFKSYAPAMAGSANLQLLAATCRLTPDDSNTTAAAKTWERIFGVDRDGSELVFTNGRMIFVEGTAQRPEGLESITVGIKGRKRFNDLIERAKKVGVERDGRVVMVGVEWRFVVLDNPGAKCKI</sequence>
<dbReference type="EMBL" id="JBFXLQ010000004">
    <property type="protein sequence ID" value="KAL2871234.1"/>
    <property type="molecule type" value="Genomic_DNA"/>
</dbReference>
<evidence type="ECO:0008006" key="3">
    <source>
        <dbReference type="Google" id="ProtNLM"/>
    </source>
</evidence>
<evidence type="ECO:0000313" key="2">
    <source>
        <dbReference type="Proteomes" id="UP001610432"/>
    </source>
</evidence>
<reference evidence="1 2" key="1">
    <citation type="submission" date="2024-07" db="EMBL/GenBank/DDBJ databases">
        <title>Section-level genome sequencing and comparative genomics of Aspergillus sections Usti and Cavernicolus.</title>
        <authorList>
            <consortium name="Lawrence Berkeley National Laboratory"/>
            <person name="Nybo J.L."/>
            <person name="Vesth T.C."/>
            <person name="Theobald S."/>
            <person name="Frisvad J.C."/>
            <person name="Larsen T.O."/>
            <person name="Kjaerboelling I."/>
            <person name="Rothschild-Mancinelli K."/>
            <person name="Lyhne E.K."/>
            <person name="Kogle M.E."/>
            <person name="Barry K."/>
            <person name="Clum A."/>
            <person name="Na H."/>
            <person name="Ledsgaard L."/>
            <person name="Lin J."/>
            <person name="Lipzen A."/>
            <person name="Kuo A."/>
            <person name="Riley R."/>
            <person name="Mondo S."/>
            <person name="Labutti K."/>
            <person name="Haridas S."/>
            <person name="Pangalinan J."/>
            <person name="Salamov A.A."/>
            <person name="Simmons B.A."/>
            <person name="Magnuson J.K."/>
            <person name="Chen J."/>
            <person name="Drula E."/>
            <person name="Henrissat B."/>
            <person name="Wiebenga A."/>
            <person name="Lubbers R.J."/>
            <person name="Gomes A.C."/>
            <person name="Macurrencykelacurrency M.R."/>
            <person name="Stajich J."/>
            <person name="Grigoriev I.V."/>
            <person name="Mortensen U.H."/>
            <person name="De Vries R.P."/>
            <person name="Baker S.E."/>
            <person name="Andersen M.R."/>
        </authorList>
    </citation>
    <scope>NUCLEOTIDE SEQUENCE [LARGE SCALE GENOMIC DNA]</scope>
    <source>
        <strain evidence="1 2">CBS 449.75</strain>
    </source>
</reference>
<keyword evidence="2" id="KW-1185">Reference proteome</keyword>
<proteinExistence type="predicted"/>
<comment type="caution">
    <text evidence="1">The sequence shown here is derived from an EMBL/GenBank/DDBJ whole genome shotgun (WGS) entry which is preliminary data.</text>
</comment>
<protein>
    <recommendedName>
        <fullName evidence="3">Glyoxalase-like domain-containing protein</fullName>
    </recommendedName>
</protein>
<gene>
    <name evidence="1" type="ORF">BJX67DRAFT_370022</name>
</gene>
<dbReference type="GeneID" id="98145930"/>